<dbReference type="InterPro" id="IPR011009">
    <property type="entry name" value="Kinase-like_dom_sf"/>
</dbReference>
<evidence type="ECO:0000256" key="13">
    <source>
        <dbReference type="ARBA" id="ARBA00023170"/>
    </source>
</evidence>
<dbReference type="InterPro" id="IPR038408">
    <property type="entry name" value="GNK2_sf"/>
</dbReference>
<keyword evidence="12 17" id="KW-0472">Membrane</keyword>
<evidence type="ECO:0000256" key="2">
    <source>
        <dbReference type="ARBA" id="ARBA00022527"/>
    </source>
</evidence>
<comment type="catalytic activity">
    <reaction evidence="15">
        <text>L-threonyl-[protein] + ATP = O-phospho-L-threonyl-[protein] + ADP + H(+)</text>
        <dbReference type="Rhea" id="RHEA:46608"/>
        <dbReference type="Rhea" id="RHEA-COMP:11060"/>
        <dbReference type="Rhea" id="RHEA-COMP:11605"/>
        <dbReference type="ChEBI" id="CHEBI:15378"/>
        <dbReference type="ChEBI" id="CHEBI:30013"/>
        <dbReference type="ChEBI" id="CHEBI:30616"/>
        <dbReference type="ChEBI" id="CHEBI:61977"/>
        <dbReference type="ChEBI" id="CHEBI:456216"/>
    </reaction>
</comment>
<keyword evidence="9" id="KW-0418">Kinase</keyword>
<keyword evidence="8 16" id="KW-0547">Nucleotide-binding</keyword>
<evidence type="ECO:0000256" key="17">
    <source>
        <dbReference type="SAM" id="Phobius"/>
    </source>
</evidence>
<dbReference type="InterPro" id="IPR002902">
    <property type="entry name" value="GNK2"/>
</dbReference>
<evidence type="ECO:0000256" key="5">
    <source>
        <dbReference type="ARBA" id="ARBA00022692"/>
    </source>
</evidence>
<evidence type="ECO:0000256" key="18">
    <source>
        <dbReference type="SAM" id="SignalP"/>
    </source>
</evidence>
<comment type="subcellular location">
    <subcellularLocation>
        <location evidence="1">Membrane</location>
        <topology evidence="1">Single-pass membrane protein</topology>
    </subcellularLocation>
</comment>
<evidence type="ECO:0000259" key="19">
    <source>
        <dbReference type="PROSITE" id="PS50011"/>
    </source>
</evidence>
<keyword evidence="7" id="KW-0677">Repeat</keyword>
<dbReference type="Pfam" id="PF07714">
    <property type="entry name" value="PK_Tyr_Ser-Thr"/>
    <property type="match status" value="1"/>
</dbReference>
<keyword evidence="11 17" id="KW-1133">Transmembrane helix</keyword>
<keyword evidence="13" id="KW-0675">Receptor</keyword>
<evidence type="ECO:0000256" key="10">
    <source>
        <dbReference type="ARBA" id="ARBA00022840"/>
    </source>
</evidence>
<sequence length="545" mass="60106">MSSWASLIFLFIFSFLTSFRVSAQDPIYVYHICPNTTTYTRNSTYSTNLRTLLSSLSSSNSSYSTGFQTATSGQGTDSVTGLFLCRGDVSPEVCRSCVAFVVNDTSTRCPNQREVVLYYDVCTVRYSNRNILSTLSTDGGVVLWNTQNITSNQKDQFRDLVLSTMNQAANEAADSRRKFDARKANWTASQSLYGLVQCTPDLTRQDCLSCLQQSINQLPTDKIGGRFIMHSCGSRYELYAFYNESAITTPPPPPLPPVSAPPPPEKGGSSSVLVVAIVVPTIVVALLFIACYYFLAKRAKKTYGTSSAFDGDDITTAESLQLDYRSIQTATNDFSESNKIGQGGFGEVYKGALSDGTEVAVKRLSKSSGQGDAEFKNEVILVAKLQHRNLVRLLGFCLEGEERAWRLWSNGTPLDLVDPSIVDNFQRNEVFRCIHIGLLCVQEDPVERPPLSTIVLMLTSITMTLPIPRQPGLLCVQEDPVERPPLSTIVLMLTSNTVTLPVPRQPGLFFQSRLGKDPLDSDQFTTTKSLLRSVDDASITDVYPR</sequence>
<evidence type="ECO:0000256" key="7">
    <source>
        <dbReference type="ARBA" id="ARBA00022737"/>
    </source>
</evidence>
<dbReference type="CDD" id="cd23509">
    <property type="entry name" value="Gnk2-like"/>
    <property type="match status" value="2"/>
</dbReference>
<evidence type="ECO:0000256" key="14">
    <source>
        <dbReference type="ARBA" id="ARBA00047558"/>
    </source>
</evidence>
<evidence type="ECO:0000256" key="12">
    <source>
        <dbReference type="ARBA" id="ARBA00023136"/>
    </source>
</evidence>
<feature type="transmembrane region" description="Helical" evidence="17">
    <location>
        <begin position="272"/>
        <end position="295"/>
    </location>
</feature>
<dbReference type="Pfam" id="PF01657">
    <property type="entry name" value="Stress-antifung"/>
    <property type="match status" value="2"/>
</dbReference>
<protein>
    <recommendedName>
        <fullName evidence="23">Cysteine-rich receptor-like protein kinase 10</fullName>
    </recommendedName>
</protein>
<feature type="domain" description="Gnk2-homologous" evidence="20">
    <location>
        <begin position="27"/>
        <end position="131"/>
    </location>
</feature>
<evidence type="ECO:0000256" key="6">
    <source>
        <dbReference type="ARBA" id="ARBA00022729"/>
    </source>
</evidence>
<dbReference type="Gene3D" id="3.30.200.20">
    <property type="entry name" value="Phosphorylase Kinase, domain 1"/>
    <property type="match status" value="1"/>
</dbReference>
<accession>A0ABQ7E5N6</accession>
<feature type="chain" id="PRO_5045867656" description="Cysteine-rich receptor-like protein kinase 10" evidence="18">
    <location>
        <begin position="24"/>
        <end position="545"/>
    </location>
</feature>
<evidence type="ECO:0000256" key="15">
    <source>
        <dbReference type="ARBA" id="ARBA00047951"/>
    </source>
</evidence>
<keyword evidence="3" id="KW-0597">Phosphoprotein</keyword>
<gene>
    <name evidence="21" type="ORF">DY000_02027131</name>
</gene>
<dbReference type="SUPFAM" id="SSF56112">
    <property type="entry name" value="Protein kinase-like (PK-like)"/>
    <property type="match status" value="1"/>
</dbReference>
<dbReference type="PANTHER" id="PTHR27002:SF1001">
    <property type="entry name" value="CYSTEINE-RICH RECEPTOR-LIKE PROTEIN KINASE 10-RELATED"/>
    <property type="match status" value="1"/>
</dbReference>
<reference evidence="21 22" key="1">
    <citation type="journal article" date="2020" name="BMC Genomics">
        <title>Intraspecific diversification of the crop wild relative Brassica cretica Lam. using demographic model selection.</title>
        <authorList>
            <person name="Kioukis A."/>
            <person name="Michalopoulou V.A."/>
            <person name="Briers L."/>
            <person name="Pirintsos S."/>
            <person name="Studholme D.J."/>
            <person name="Pavlidis P."/>
            <person name="Sarris P.F."/>
        </authorList>
    </citation>
    <scope>NUCLEOTIDE SEQUENCE [LARGE SCALE GENOMIC DNA]</scope>
    <source>
        <strain evidence="22">cv. PFS-1207/04</strain>
    </source>
</reference>
<dbReference type="Proteomes" id="UP000266723">
    <property type="component" value="Unassembled WGS sequence"/>
</dbReference>
<dbReference type="SMART" id="SM00219">
    <property type="entry name" value="TyrKc"/>
    <property type="match status" value="1"/>
</dbReference>
<evidence type="ECO:0000256" key="11">
    <source>
        <dbReference type="ARBA" id="ARBA00022989"/>
    </source>
</evidence>
<evidence type="ECO:0000256" key="4">
    <source>
        <dbReference type="ARBA" id="ARBA00022679"/>
    </source>
</evidence>
<dbReference type="InterPro" id="IPR020635">
    <property type="entry name" value="Tyr_kinase_cat_dom"/>
</dbReference>
<evidence type="ECO:0000259" key="20">
    <source>
        <dbReference type="PROSITE" id="PS51473"/>
    </source>
</evidence>
<dbReference type="PANTHER" id="PTHR27002">
    <property type="entry name" value="RECEPTOR-LIKE SERINE/THREONINE-PROTEIN KINASE SD1-8"/>
    <property type="match status" value="1"/>
</dbReference>
<keyword evidence="5 17" id="KW-0812">Transmembrane</keyword>
<feature type="domain" description="Protein kinase" evidence="19">
    <location>
        <begin position="334"/>
        <end position="545"/>
    </location>
</feature>
<keyword evidence="4" id="KW-0808">Transferase</keyword>
<keyword evidence="22" id="KW-1185">Reference proteome</keyword>
<evidence type="ECO:0000313" key="21">
    <source>
        <dbReference type="EMBL" id="KAF3591956.1"/>
    </source>
</evidence>
<feature type="signal peptide" evidence="18">
    <location>
        <begin position="1"/>
        <end position="23"/>
    </location>
</feature>
<name>A0ABQ7E5N6_BRACR</name>
<dbReference type="PROSITE" id="PS51473">
    <property type="entry name" value="GNK2"/>
    <property type="match status" value="2"/>
</dbReference>
<dbReference type="Gene3D" id="3.30.430.20">
    <property type="entry name" value="Gnk2 domain, C-X8-C-X2-C motif"/>
    <property type="match status" value="2"/>
</dbReference>
<evidence type="ECO:0008006" key="23">
    <source>
        <dbReference type="Google" id="ProtNLM"/>
    </source>
</evidence>
<evidence type="ECO:0000256" key="9">
    <source>
        <dbReference type="ARBA" id="ARBA00022777"/>
    </source>
</evidence>
<dbReference type="PROSITE" id="PS50011">
    <property type="entry name" value="PROTEIN_KINASE_DOM"/>
    <property type="match status" value="1"/>
</dbReference>
<keyword evidence="2" id="KW-0723">Serine/threonine-protein kinase</keyword>
<dbReference type="InterPro" id="IPR001245">
    <property type="entry name" value="Ser-Thr/Tyr_kinase_cat_dom"/>
</dbReference>
<evidence type="ECO:0000256" key="8">
    <source>
        <dbReference type="ARBA" id="ARBA00022741"/>
    </source>
</evidence>
<feature type="binding site" evidence="16">
    <location>
        <position position="362"/>
    </location>
    <ligand>
        <name>ATP</name>
        <dbReference type="ChEBI" id="CHEBI:30616"/>
    </ligand>
</feature>
<evidence type="ECO:0000313" key="22">
    <source>
        <dbReference type="Proteomes" id="UP000266723"/>
    </source>
</evidence>
<proteinExistence type="predicted"/>
<organism evidence="21 22">
    <name type="scientific">Brassica cretica</name>
    <name type="common">Mustard</name>
    <dbReference type="NCBI Taxonomy" id="69181"/>
    <lineage>
        <taxon>Eukaryota</taxon>
        <taxon>Viridiplantae</taxon>
        <taxon>Streptophyta</taxon>
        <taxon>Embryophyta</taxon>
        <taxon>Tracheophyta</taxon>
        <taxon>Spermatophyta</taxon>
        <taxon>Magnoliopsida</taxon>
        <taxon>eudicotyledons</taxon>
        <taxon>Gunneridae</taxon>
        <taxon>Pentapetalae</taxon>
        <taxon>rosids</taxon>
        <taxon>malvids</taxon>
        <taxon>Brassicales</taxon>
        <taxon>Brassicaceae</taxon>
        <taxon>Brassiceae</taxon>
        <taxon>Brassica</taxon>
    </lineage>
</organism>
<evidence type="ECO:0000256" key="3">
    <source>
        <dbReference type="ARBA" id="ARBA00022553"/>
    </source>
</evidence>
<keyword evidence="10 16" id="KW-0067">ATP-binding</keyword>
<comment type="caution">
    <text evidence="21">The sequence shown here is derived from an EMBL/GenBank/DDBJ whole genome shotgun (WGS) entry which is preliminary data.</text>
</comment>
<dbReference type="InterPro" id="IPR000719">
    <property type="entry name" value="Prot_kinase_dom"/>
</dbReference>
<evidence type="ECO:0000256" key="1">
    <source>
        <dbReference type="ARBA" id="ARBA00004167"/>
    </source>
</evidence>
<keyword evidence="6 18" id="KW-0732">Signal</keyword>
<dbReference type="PROSITE" id="PS00107">
    <property type="entry name" value="PROTEIN_KINASE_ATP"/>
    <property type="match status" value="1"/>
</dbReference>
<comment type="catalytic activity">
    <reaction evidence="14">
        <text>L-seryl-[protein] + ATP = O-phospho-L-seryl-[protein] + ADP + H(+)</text>
        <dbReference type="Rhea" id="RHEA:17989"/>
        <dbReference type="Rhea" id="RHEA-COMP:9863"/>
        <dbReference type="Rhea" id="RHEA-COMP:11604"/>
        <dbReference type="ChEBI" id="CHEBI:15378"/>
        <dbReference type="ChEBI" id="CHEBI:29999"/>
        <dbReference type="ChEBI" id="CHEBI:30616"/>
        <dbReference type="ChEBI" id="CHEBI:83421"/>
        <dbReference type="ChEBI" id="CHEBI:456216"/>
    </reaction>
</comment>
<dbReference type="InterPro" id="IPR017441">
    <property type="entry name" value="Protein_kinase_ATP_BS"/>
</dbReference>
<evidence type="ECO:0000256" key="16">
    <source>
        <dbReference type="PROSITE-ProRule" id="PRU10141"/>
    </source>
</evidence>
<feature type="domain" description="Gnk2-homologous" evidence="20">
    <location>
        <begin position="137"/>
        <end position="241"/>
    </location>
</feature>
<dbReference type="EMBL" id="QGKV02000299">
    <property type="protein sequence ID" value="KAF3591956.1"/>
    <property type="molecule type" value="Genomic_DNA"/>
</dbReference>